<feature type="signal peptide" evidence="3">
    <location>
        <begin position="1"/>
        <end position="18"/>
    </location>
</feature>
<feature type="compositionally biased region" description="Basic and acidic residues" evidence="1">
    <location>
        <begin position="107"/>
        <end position="124"/>
    </location>
</feature>
<evidence type="ECO:0000256" key="3">
    <source>
        <dbReference type="SAM" id="SignalP"/>
    </source>
</evidence>
<keyword evidence="5" id="KW-1185">Reference proteome</keyword>
<proteinExistence type="predicted"/>
<keyword evidence="2" id="KW-0472">Membrane</keyword>
<feature type="chain" id="PRO_5047121050" evidence="3">
    <location>
        <begin position="19"/>
        <end position="134"/>
    </location>
</feature>
<comment type="caution">
    <text evidence="4">The sequence shown here is derived from an EMBL/GenBank/DDBJ whole genome shotgun (WGS) entry which is preliminary data.</text>
</comment>
<dbReference type="Proteomes" id="UP001642484">
    <property type="component" value="Unassembled WGS sequence"/>
</dbReference>
<protein>
    <submittedName>
        <fullName evidence="4">Uncharacterized protein</fullName>
    </submittedName>
</protein>
<evidence type="ECO:0000256" key="1">
    <source>
        <dbReference type="SAM" id="MobiDB-lite"/>
    </source>
</evidence>
<name>A0ABP0LKC4_9DINO</name>
<keyword evidence="2" id="KW-0812">Transmembrane</keyword>
<evidence type="ECO:0000313" key="5">
    <source>
        <dbReference type="Proteomes" id="UP001642484"/>
    </source>
</evidence>
<feature type="transmembrane region" description="Helical" evidence="2">
    <location>
        <begin position="48"/>
        <end position="70"/>
    </location>
</feature>
<keyword evidence="2" id="KW-1133">Transmembrane helix</keyword>
<keyword evidence="3" id="KW-0732">Signal</keyword>
<feature type="compositionally biased region" description="Polar residues" evidence="1">
    <location>
        <begin position="125"/>
        <end position="134"/>
    </location>
</feature>
<gene>
    <name evidence="4" type="ORF">CCMP2556_LOCUS21317</name>
</gene>
<organism evidence="4 5">
    <name type="scientific">Durusdinium trenchii</name>
    <dbReference type="NCBI Taxonomy" id="1381693"/>
    <lineage>
        <taxon>Eukaryota</taxon>
        <taxon>Sar</taxon>
        <taxon>Alveolata</taxon>
        <taxon>Dinophyceae</taxon>
        <taxon>Suessiales</taxon>
        <taxon>Symbiodiniaceae</taxon>
        <taxon>Durusdinium</taxon>
    </lineage>
</organism>
<sequence length="134" mass="14456">MSRFLLILLSAALVPSSAFVAPGAPRPALRSANQVEQMQRVEMIEEPSSFPFGAVAMASVLGLMVGLASGPQMAMAQEKKEAVVVDKKAKLKAEVEKAQAAFSQNAKSKEERLKEQMKQLEDFSKTTTTNKASN</sequence>
<accession>A0ABP0LKC4</accession>
<dbReference type="EMBL" id="CAXAMN010012863">
    <property type="protein sequence ID" value="CAK9039182.1"/>
    <property type="molecule type" value="Genomic_DNA"/>
</dbReference>
<evidence type="ECO:0000256" key="2">
    <source>
        <dbReference type="SAM" id="Phobius"/>
    </source>
</evidence>
<feature type="region of interest" description="Disordered" evidence="1">
    <location>
        <begin position="100"/>
        <end position="134"/>
    </location>
</feature>
<reference evidence="4 5" key="1">
    <citation type="submission" date="2024-02" db="EMBL/GenBank/DDBJ databases">
        <authorList>
            <person name="Chen Y."/>
            <person name="Shah S."/>
            <person name="Dougan E. K."/>
            <person name="Thang M."/>
            <person name="Chan C."/>
        </authorList>
    </citation>
    <scope>NUCLEOTIDE SEQUENCE [LARGE SCALE GENOMIC DNA]</scope>
</reference>
<evidence type="ECO:0000313" key="4">
    <source>
        <dbReference type="EMBL" id="CAK9039182.1"/>
    </source>
</evidence>